<evidence type="ECO:0000313" key="7">
    <source>
        <dbReference type="Proteomes" id="UP000183649"/>
    </source>
</evidence>
<dbReference type="GO" id="GO:0003700">
    <property type="term" value="F:DNA-binding transcription factor activity"/>
    <property type="evidence" value="ECO:0007669"/>
    <property type="project" value="InterPro"/>
</dbReference>
<keyword evidence="7" id="KW-1185">Reference proteome</keyword>
<evidence type="ECO:0000256" key="4">
    <source>
        <dbReference type="SAM" id="MobiDB-lite"/>
    </source>
</evidence>
<sequence length="189" mass="21005">MNSPTPSRTDAAAPRFYDGTEYCKEQSVGFLMKRCIAVLVRNLEHQMQALDLTGTQWHPLLHVHLGCDTVAACAREMQTDAGAMTRMLDRLEAKGLLVRERSSTDRRVVNLTLTPRGTEVAAQIPHVLSEVLNEHLRGFSPKEFSQLLNLLQRFIDNGEALAEAQQAAPGPQLVMQEPAEESDHDKSDS</sequence>
<name>A0A0K6HRI6_9BURK</name>
<dbReference type="AlphaFoldDB" id="A0A0K6HRI6"/>
<dbReference type="EMBL" id="CYHF01000001">
    <property type="protein sequence ID" value="CUA93632.1"/>
    <property type="molecule type" value="Genomic_DNA"/>
</dbReference>
<keyword evidence="3" id="KW-0804">Transcription</keyword>
<dbReference type="InterPro" id="IPR036390">
    <property type="entry name" value="WH_DNA-bd_sf"/>
</dbReference>
<dbReference type="SUPFAM" id="SSF46785">
    <property type="entry name" value="Winged helix' DNA-binding domain"/>
    <property type="match status" value="1"/>
</dbReference>
<dbReference type="PRINTS" id="PR00598">
    <property type="entry name" value="HTHMARR"/>
</dbReference>
<reference evidence="7" key="1">
    <citation type="submission" date="2015-08" db="EMBL/GenBank/DDBJ databases">
        <authorList>
            <person name="Varghese N."/>
        </authorList>
    </citation>
    <scope>NUCLEOTIDE SEQUENCE [LARGE SCALE GENOMIC DNA]</scope>
    <source>
        <strain evidence="7">DSM 18181</strain>
    </source>
</reference>
<organism evidence="6 7">
    <name type="scientific">Thiomonas bhubaneswarensis</name>
    <dbReference type="NCBI Taxonomy" id="339866"/>
    <lineage>
        <taxon>Bacteria</taxon>
        <taxon>Pseudomonadati</taxon>
        <taxon>Pseudomonadota</taxon>
        <taxon>Betaproteobacteria</taxon>
        <taxon>Burkholderiales</taxon>
        <taxon>Thiomonas</taxon>
    </lineage>
</organism>
<evidence type="ECO:0000256" key="2">
    <source>
        <dbReference type="ARBA" id="ARBA00023125"/>
    </source>
</evidence>
<dbReference type="PROSITE" id="PS50995">
    <property type="entry name" value="HTH_MARR_2"/>
    <property type="match status" value="1"/>
</dbReference>
<evidence type="ECO:0000256" key="1">
    <source>
        <dbReference type="ARBA" id="ARBA00023015"/>
    </source>
</evidence>
<keyword evidence="1" id="KW-0805">Transcription regulation</keyword>
<dbReference type="GO" id="GO:0006950">
    <property type="term" value="P:response to stress"/>
    <property type="evidence" value="ECO:0007669"/>
    <property type="project" value="TreeGrafter"/>
</dbReference>
<evidence type="ECO:0000259" key="5">
    <source>
        <dbReference type="PROSITE" id="PS50995"/>
    </source>
</evidence>
<dbReference type="InterPro" id="IPR000835">
    <property type="entry name" value="HTH_MarR-typ"/>
</dbReference>
<dbReference type="STRING" id="339866.GCA_001418255_00299"/>
<dbReference type="Pfam" id="PF01047">
    <property type="entry name" value="MarR"/>
    <property type="match status" value="1"/>
</dbReference>
<gene>
    <name evidence="6" type="ORF">Ga0061069_101301</name>
</gene>
<dbReference type="Proteomes" id="UP000183649">
    <property type="component" value="Unassembled WGS sequence"/>
</dbReference>
<dbReference type="GO" id="GO:0003677">
    <property type="term" value="F:DNA binding"/>
    <property type="evidence" value="ECO:0007669"/>
    <property type="project" value="UniProtKB-KW"/>
</dbReference>
<dbReference type="Gene3D" id="1.10.10.10">
    <property type="entry name" value="Winged helix-like DNA-binding domain superfamily/Winged helix DNA-binding domain"/>
    <property type="match status" value="1"/>
</dbReference>
<dbReference type="PANTHER" id="PTHR33164:SF43">
    <property type="entry name" value="HTH-TYPE TRANSCRIPTIONAL REPRESSOR YETL"/>
    <property type="match status" value="1"/>
</dbReference>
<evidence type="ECO:0000256" key="3">
    <source>
        <dbReference type="ARBA" id="ARBA00023163"/>
    </source>
</evidence>
<evidence type="ECO:0000313" key="6">
    <source>
        <dbReference type="EMBL" id="CUA93632.1"/>
    </source>
</evidence>
<accession>A0A0K6HRI6</accession>
<protein>
    <submittedName>
        <fullName evidence="6">Transcriptional regulator, MarR family</fullName>
    </submittedName>
</protein>
<feature type="domain" description="HTH marR-type" evidence="5">
    <location>
        <begin position="25"/>
        <end position="156"/>
    </location>
</feature>
<dbReference type="PROSITE" id="PS01117">
    <property type="entry name" value="HTH_MARR_1"/>
    <property type="match status" value="1"/>
</dbReference>
<feature type="region of interest" description="Disordered" evidence="4">
    <location>
        <begin position="163"/>
        <end position="189"/>
    </location>
</feature>
<dbReference type="InterPro" id="IPR036388">
    <property type="entry name" value="WH-like_DNA-bd_sf"/>
</dbReference>
<proteinExistence type="predicted"/>
<dbReference type="InterPro" id="IPR039422">
    <property type="entry name" value="MarR/SlyA-like"/>
</dbReference>
<dbReference type="RefSeq" id="WP_055449246.1">
    <property type="nucleotide sequence ID" value="NZ_CYHF01000001.1"/>
</dbReference>
<dbReference type="InterPro" id="IPR023187">
    <property type="entry name" value="Tscrpt_reg_MarR-type_CS"/>
</dbReference>
<dbReference type="PANTHER" id="PTHR33164">
    <property type="entry name" value="TRANSCRIPTIONAL REGULATOR, MARR FAMILY"/>
    <property type="match status" value="1"/>
</dbReference>
<keyword evidence="2" id="KW-0238">DNA-binding</keyword>
<dbReference type="OrthoDB" id="6195716at2"/>
<dbReference type="SMART" id="SM00347">
    <property type="entry name" value="HTH_MARR"/>
    <property type="match status" value="1"/>
</dbReference>